<dbReference type="CDD" id="cd10017">
    <property type="entry name" value="B3_DNA"/>
    <property type="match status" value="1"/>
</dbReference>
<evidence type="ECO:0000259" key="9">
    <source>
        <dbReference type="PROSITE" id="PS50863"/>
    </source>
</evidence>
<keyword evidence="7 8" id="KW-0927">Auxin signaling pathway</keyword>
<dbReference type="PANTHER" id="PTHR31384">
    <property type="entry name" value="AUXIN RESPONSE FACTOR 4-RELATED"/>
    <property type="match status" value="1"/>
</dbReference>
<dbReference type="PROSITE" id="PS50863">
    <property type="entry name" value="B3"/>
    <property type="match status" value="1"/>
</dbReference>
<name>A0AAV6XD21_9LAMI</name>
<evidence type="ECO:0000256" key="5">
    <source>
        <dbReference type="ARBA" id="ARBA00023163"/>
    </source>
</evidence>
<dbReference type="Pfam" id="PF06507">
    <property type="entry name" value="ARF_AD"/>
    <property type="match status" value="1"/>
</dbReference>
<evidence type="ECO:0000256" key="1">
    <source>
        <dbReference type="ARBA" id="ARBA00004123"/>
    </source>
</evidence>
<dbReference type="Pfam" id="PF02362">
    <property type="entry name" value="B3"/>
    <property type="match status" value="1"/>
</dbReference>
<evidence type="ECO:0000256" key="3">
    <source>
        <dbReference type="ARBA" id="ARBA00023015"/>
    </source>
</evidence>
<sequence length="501" mass="55838">MSTSPAAVEVDAAVWRAVAGASVEIPPINSYVYYFPQGHLEHSSSSSTIQNPDITLGHSLIPCQVLSVRFLSSASFDQVFAKIRLRSVCRHALQLNNNNDNRNDDDDVVSFAKILTPSDANNGGGFSVPRFCADSIFPKLDFAADPPVQNLTIKDTLSIAWSFRHIYRGTPRRHLLTTGWSKFVNAKRLITGDSVVFMRKKSTNELFTGIRRAAEFGARSANGGRSGEVVEAIESAVKGREFEVDYYPRFGLPDFVVQMEKVEAAALRWRAGMRVKMAVETEDSSRVTWCQGTITAVLWPESGLWLGSPWRTLQVNWDEPETLPNMNRVNPWQVEYILPTSHLYASIPPPKRFRLSHNPGMPTYAEGELFFPRTESFHPIGSHLNPTVVNHSPFPHSMQGARLNQINNSNQTFTELLKNDKEHEPETVSTVLNIGSPHAENLSPDSQNSVHNSVNSIQLFGTTIQISEHIEGVSVNNVCCTNGERKDEAEERNVDNNPPQL</sequence>
<feature type="domain" description="TF-B3" evidence="9">
    <location>
        <begin position="111"/>
        <end position="214"/>
    </location>
</feature>
<keyword evidence="3 8" id="KW-0805">Transcription regulation</keyword>
<evidence type="ECO:0000256" key="4">
    <source>
        <dbReference type="ARBA" id="ARBA00023125"/>
    </source>
</evidence>
<dbReference type="GO" id="GO:0009734">
    <property type="term" value="P:auxin-activated signaling pathway"/>
    <property type="evidence" value="ECO:0007669"/>
    <property type="project" value="UniProtKB-KW"/>
</dbReference>
<dbReference type="PANTHER" id="PTHR31384:SF94">
    <property type="entry name" value="AUXIN RESPONSE FACTOR 17"/>
    <property type="match status" value="1"/>
</dbReference>
<evidence type="ECO:0000256" key="2">
    <source>
        <dbReference type="ARBA" id="ARBA00007853"/>
    </source>
</evidence>
<gene>
    <name evidence="10" type="ORF">BUALT_Bualt08G0126900</name>
</gene>
<evidence type="ECO:0000313" key="11">
    <source>
        <dbReference type="Proteomes" id="UP000826271"/>
    </source>
</evidence>
<comment type="subunit">
    <text evidence="8">Homodimers and heterodimers.</text>
</comment>
<accession>A0AAV6XD21</accession>
<dbReference type="InterPro" id="IPR010525">
    <property type="entry name" value="ARF_dom"/>
</dbReference>
<comment type="function">
    <text evidence="8">Auxin response factors (ARFs) are transcriptional factors that bind specifically to the DNA sequence 5'-TGTCTC-3' found in the auxin-responsive promoter elements (AuxREs).</text>
</comment>
<keyword evidence="11" id="KW-1185">Reference proteome</keyword>
<evidence type="ECO:0000256" key="6">
    <source>
        <dbReference type="ARBA" id="ARBA00023242"/>
    </source>
</evidence>
<keyword evidence="4 8" id="KW-0238">DNA-binding</keyword>
<dbReference type="FunFam" id="2.40.330.10:FF:000001">
    <property type="entry name" value="Auxin response factor"/>
    <property type="match status" value="1"/>
</dbReference>
<evidence type="ECO:0000256" key="8">
    <source>
        <dbReference type="RuleBase" id="RU004561"/>
    </source>
</evidence>
<dbReference type="Gene3D" id="2.30.30.1040">
    <property type="match status" value="1"/>
</dbReference>
<comment type="caution">
    <text evidence="10">The sequence shown here is derived from an EMBL/GenBank/DDBJ whole genome shotgun (WGS) entry which is preliminary data.</text>
</comment>
<dbReference type="GO" id="GO:0005634">
    <property type="term" value="C:nucleus"/>
    <property type="evidence" value="ECO:0007669"/>
    <property type="project" value="UniProtKB-SubCell"/>
</dbReference>
<dbReference type="GO" id="GO:0006355">
    <property type="term" value="P:regulation of DNA-templated transcription"/>
    <property type="evidence" value="ECO:0007669"/>
    <property type="project" value="InterPro"/>
</dbReference>
<dbReference type="AlphaFoldDB" id="A0AAV6XD21"/>
<reference evidence="10" key="1">
    <citation type="submission" date="2019-10" db="EMBL/GenBank/DDBJ databases">
        <authorList>
            <person name="Zhang R."/>
            <person name="Pan Y."/>
            <person name="Wang J."/>
            <person name="Ma R."/>
            <person name="Yu S."/>
        </authorList>
    </citation>
    <scope>NUCLEOTIDE SEQUENCE</scope>
    <source>
        <strain evidence="10">LA-IB0</strain>
        <tissue evidence="10">Leaf</tissue>
    </source>
</reference>
<keyword evidence="5 8" id="KW-0804">Transcription</keyword>
<evidence type="ECO:0000313" key="10">
    <source>
        <dbReference type="EMBL" id="KAG8378337.1"/>
    </source>
</evidence>
<dbReference type="SUPFAM" id="SSF101936">
    <property type="entry name" value="DNA-binding pseudobarrel domain"/>
    <property type="match status" value="1"/>
</dbReference>
<dbReference type="Proteomes" id="UP000826271">
    <property type="component" value="Unassembled WGS sequence"/>
</dbReference>
<evidence type="ECO:0000256" key="7">
    <source>
        <dbReference type="ARBA" id="ARBA00023294"/>
    </source>
</evidence>
<dbReference type="EMBL" id="WHWC01000008">
    <property type="protein sequence ID" value="KAG8378337.1"/>
    <property type="molecule type" value="Genomic_DNA"/>
</dbReference>
<dbReference type="GO" id="GO:0003677">
    <property type="term" value="F:DNA binding"/>
    <property type="evidence" value="ECO:0007669"/>
    <property type="project" value="UniProtKB-KW"/>
</dbReference>
<dbReference type="InterPro" id="IPR044835">
    <property type="entry name" value="ARF_plant"/>
</dbReference>
<protein>
    <recommendedName>
        <fullName evidence="8">Auxin response factor</fullName>
    </recommendedName>
</protein>
<comment type="subcellular location">
    <subcellularLocation>
        <location evidence="1 8">Nucleus</location>
    </subcellularLocation>
</comment>
<dbReference type="SMART" id="SM01019">
    <property type="entry name" value="B3"/>
    <property type="match status" value="1"/>
</dbReference>
<dbReference type="Gene3D" id="2.40.330.10">
    <property type="entry name" value="DNA-binding pseudobarrel domain"/>
    <property type="match status" value="1"/>
</dbReference>
<organism evidence="10 11">
    <name type="scientific">Buddleja alternifolia</name>
    <dbReference type="NCBI Taxonomy" id="168488"/>
    <lineage>
        <taxon>Eukaryota</taxon>
        <taxon>Viridiplantae</taxon>
        <taxon>Streptophyta</taxon>
        <taxon>Embryophyta</taxon>
        <taxon>Tracheophyta</taxon>
        <taxon>Spermatophyta</taxon>
        <taxon>Magnoliopsida</taxon>
        <taxon>eudicotyledons</taxon>
        <taxon>Gunneridae</taxon>
        <taxon>Pentapetalae</taxon>
        <taxon>asterids</taxon>
        <taxon>lamiids</taxon>
        <taxon>Lamiales</taxon>
        <taxon>Scrophulariaceae</taxon>
        <taxon>Buddlejeae</taxon>
        <taxon>Buddleja</taxon>
    </lineage>
</organism>
<keyword evidence="6 8" id="KW-0539">Nucleus</keyword>
<dbReference type="InterPro" id="IPR015300">
    <property type="entry name" value="DNA-bd_pseudobarrel_sf"/>
</dbReference>
<proteinExistence type="inferred from homology"/>
<dbReference type="InterPro" id="IPR003340">
    <property type="entry name" value="B3_DNA-bd"/>
</dbReference>
<comment type="similarity">
    <text evidence="2 8">Belongs to the ARF family.</text>
</comment>